<accession>A0A699ZS99</accession>
<feature type="compositionally biased region" description="Basic and acidic residues" evidence="2">
    <location>
        <begin position="67"/>
        <end position="83"/>
    </location>
</feature>
<protein>
    <submittedName>
        <fullName evidence="3">Uncharacterized protein</fullName>
    </submittedName>
</protein>
<evidence type="ECO:0000313" key="4">
    <source>
        <dbReference type="Proteomes" id="UP000485058"/>
    </source>
</evidence>
<dbReference type="EMBL" id="BLLF01002631">
    <property type="protein sequence ID" value="GFH24785.1"/>
    <property type="molecule type" value="Genomic_DNA"/>
</dbReference>
<dbReference type="Proteomes" id="UP000485058">
    <property type="component" value="Unassembled WGS sequence"/>
</dbReference>
<evidence type="ECO:0000313" key="3">
    <source>
        <dbReference type="EMBL" id="GFH24785.1"/>
    </source>
</evidence>
<feature type="region of interest" description="Disordered" evidence="2">
    <location>
        <begin position="60"/>
        <end position="83"/>
    </location>
</feature>
<feature type="non-terminal residue" evidence="3">
    <location>
        <position position="1"/>
    </location>
</feature>
<keyword evidence="1" id="KW-0175">Coiled coil</keyword>
<comment type="caution">
    <text evidence="3">The sequence shown here is derived from an EMBL/GenBank/DDBJ whole genome shotgun (WGS) entry which is preliminary data.</text>
</comment>
<organism evidence="3 4">
    <name type="scientific">Haematococcus lacustris</name>
    <name type="common">Green alga</name>
    <name type="synonym">Haematococcus pluvialis</name>
    <dbReference type="NCBI Taxonomy" id="44745"/>
    <lineage>
        <taxon>Eukaryota</taxon>
        <taxon>Viridiplantae</taxon>
        <taxon>Chlorophyta</taxon>
        <taxon>core chlorophytes</taxon>
        <taxon>Chlorophyceae</taxon>
        <taxon>CS clade</taxon>
        <taxon>Chlamydomonadales</taxon>
        <taxon>Haematococcaceae</taxon>
        <taxon>Haematococcus</taxon>
    </lineage>
</organism>
<feature type="non-terminal residue" evidence="3">
    <location>
        <position position="83"/>
    </location>
</feature>
<dbReference type="AlphaFoldDB" id="A0A699ZS99"/>
<reference evidence="3 4" key="1">
    <citation type="submission" date="2020-02" db="EMBL/GenBank/DDBJ databases">
        <title>Draft genome sequence of Haematococcus lacustris strain NIES-144.</title>
        <authorList>
            <person name="Morimoto D."/>
            <person name="Nakagawa S."/>
            <person name="Yoshida T."/>
            <person name="Sawayama S."/>
        </authorList>
    </citation>
    <scope>NUCLEOTIDE SEQUENCE [LARGE SCALE GENOMIC DNA]</scope>
    <source>
        <strain evidence="3 4">NIES-144</strain>
    </source>
</reference>
<evidence type="ECO:0000256" key="2">
    <source>
        <dbReference type="SAM" id="MobiDB-lite"/>
    </source>
</evidence>
<gene>
    <name evidence="3" type="ORF">HaLaN_22640</name>
</gene>
<evidence type="ECO:0000256" key="1">
    <source>
        <dbReference type="SAM" id="Coils"/>
    </source>
</evidence>
<keyword evidence="4" id="KW-1185">Reference proteome</keyword>
<name>A0A699ZS99_HAELA</name>
<proteinExistence type="predicted"/>
<feature type="coiled-coil region" evidence="1">
    <location>
        <begin position="5"/>
        <end position="32"/>
    </location>
</feature>
<sequence length="83" mass="9263">VRAREEKAVAEKSQLEQKLKLQRVELQRHVNAVQSAEDLARAEIHAVTCDATSLKHNIEVEASGTRGSDHDSYLGDHMNVSKE</sequence>